<evidence type="ECO:0000313" key="1">
    <source>
        <dbReference type="EMBL" id="GBM49110.1"/>
    </source>
</evidence>
<dbReference type="EMBL" id="BGPR01001240">
    <property type="protein sequence ID" value="GBM49110.1"/>
    <property type="molecule type" value="Genomic_DNA"/>
</dbReference>
<organism evidence="1 2">
    <name type="scientific">Araneus ventricosus</name>
    <name type="common">Orbweaver spider</name>
    <name type="synonym">Epeira ventricosa</name>
    <dbReference type="NCBI Taxonomy" id="182803"/>
    <lineage>
        <taxon>Eukaryota</taxon>
        <taxon>Metazoa</taxon>
        <taxon>Ecdysozoa</taxon>
        <taxon>Arthropoda</taxon>
        <taxon>Chelicerata</taxon>
        <taxon>Arachnida</taxon>
        <taxon>Araneae</taxon>
        <taxon>Araneomorphae</taxon>
        <taxon>Entelegynae</taxon>
        <taxon>Araneoidea</taxon>
        <taxon>Araneidae</taxon>
        <taxon>Araneus</taxon>
    </lineage>
</organism>
<protein>
    <submittedName>
        <fullName evidence="1">Uncharacterized protein</fullName>
    </submittedName>
</protein>
<dbReference type="AlphaFoldDB" id="A0A4Y2G5W5"/>
<proteinExistence type="predicted"/>
<evidence type="ECO:0000313" key="2">
    <source>
        <dbReference type="Proteomes" id="UP000499080"/>
    </source>
</evidence>
<keyword evidence="2" id="KW-1185">Reference proteome</keyword>
<sequence length="89" mass="10137">MMNISGITSGIRYYSVILEPRWFCGGVSVSRPEGGGLEIRPHRRSSVHAKPYTCLDLMLSYRYGYEVKRLRCGSDLNCEFHKKIAPVLL</sequence>
<dbReference type="Proteomes" id="UP000499080">
    <property type="component" value="Unassembled WGS sequence"/>
</dbReference>
<gene>
    <name evidence="1" type="ORF">AVEN_77055_1</name>
</gene>
<comment type="caution">
    <text evidence="1">The sequence shown here is derived from an EMBL/GenBank/DDBJ whole genome shotgun (WGS) entry which is preliminary data.</text>
</comment>
<name>A0A4Y2G5W5_ARAVE</name>
<accession>A0A4Y2G5W5</accession>
<reference evidence="1 2" key="1">
    <citation type="journal article" date="2019" name="Sci. Rep.">
        <title>Orb-weaving spider Araneus ventricosus genome elucidates the spidroin gene catalogue.</title>
        <authorList>
            <person name="Kono N."/>
            <person name="Nakamura H."/>
            <person name="Ohtoshi R."/>
            <person name="Moran D.A.P."/>
            <person name="Shinohara A."/>
            <person name="Yoshida Y."/>
            <person name="Fujiwara M."/>
            <person name="Mori M."/>
            <person name="Tomita M."/>
            <person name="Arakawa K."/>
        </authorList>
    </citation>
    <scope>NUCLEOTIDE SEQUENCE [LARGE SCALE GENOMIC DNA]</scope>
</reference>